<comment type="caution">
    <text evidence="1">The sequence shown here is derived from an EMBL/GenBank/DDBJ whole genome shotgun (WGS) entry which is preliminary data.</text>
</comment>
<protein>
    <submittedName>
        <fullName evidence="1">Uncharacterized protein</fullName>
    </submittedName>
</protein>
<name>A0A844DE18_9BURK</name>
<dbReference type="EMBL" id="WKJL01000028">
    <property type="protein sequence ID" value="MRW87532.1"/>
    <property type="molecule type" value="Genomic_DNA"/>
</dbReference>
<evidence type="ECO:0000313" key="1">
    <source>
        <dbReference type="EMBL" id="MRW87532.1"/>
    </source>
</evidence>
<gene>
    <name evidence="1" type="ORF">GJ698_26015</name>
</gene>
<keyword evidence="2" id="KW-1185">Reference proteome</keyword>
<accession>A0A844DE18</accession>
<organism evidence="1 2">
    <name type="scientific">Duganella aquatilis</name>
    <dbReference type="NCBI Taxonomy" id="2666082"/>
    <lineage>
        <taxon>Bacteria</taxon>
        <taxon>Pseudomonadati</taxon>
        <taxon>Pseudomonadota</taxon>
        <taxon>Betaproteobacteria</taxon>
        <taxon>Burkholderiales</taxon>
        <taxon>Oxalobacteraceae</taxon>
        <taxon>Telluria group</taxon>
        <taxon>Duganella</taxon>
    </lineage>
</organism>
<dbReference type="RefSeq" id="WP_154360771.1">
    <property type="nucleotide sequence ID" value="NZ_WKJL01000028.1"/>
</dbReference>
<dbReference type="Proteomes" id="UP000439986">
    <property type="component" value="Unassembled WGS sequence"/>
</dbReference>
<proteinExistence type="predicted"/>
<sequence length="275" mass="30853">MLQIMKGFNGQSARNSHVGDLNRFLRNVLVEVAAENYRQTMFEMMAVTSGGNMEGRFDLDPPLRANERVMSGLFATAISRVASRSRTEVRIDRSDREQSLAAIENKNEGDLSPGAKHGRVDFLAWYGGRVIAVELKMVGMNCESPAVTKQIRDRWAKVLDQAGTAQNYLRARQREDIKRYRAPISIALMVVVGRRNADRAKFTDLNKDLRKMQNACATKLAELTPKPVFRAIYTFPEEFRGVVPRPKGVSKPVDGRAVYTPFVLFIAKAAVNSRS</sequence>
<dbReference type="AlphaFoldDB" id="A0A844DE18"/>
<evidence type="ECO:0000313" key="2">
    <source>
        <dbReference type="Proteomes" id="UP000439986"/>
    </source>
</evidence>
<reference evidence="1 2" key="1">
    <citation type="submission" date="2019-11" db="EMBL/GenBank/DDBJ databases">
        <title>Novel species isolated from a subtropical stream in China.</title>
        <authorList>
            <person name="Lu H."/>
        </authorList>
    </citation>
    <scope>NUCLEOTIDE SEQUENCE [LARGE SCALE GENOMIC DNA]</scope>
    <source>
        <strain evidence="1 2">FT26W</strain>
    </source>
</reference>